<proteinExistence type="predicted"/>
<dbReference type="EMBL" id="PFBC01000052">
    <property type="protein sequence ID" value="PIR87690.1"/>
    <property type="molecule type" value="Genomic_DNA"/>
</dbReference>
<reference evidence="3" key="1">
    <citation type="submission" date="2017-09" db="EMBL/GenBank/DDBJ databases">
        <title>Depth-based differentiation of microbial function through sediment-hosted aquifers and enrichment of novel symbionts in the deep terrestrial subsurface.</title>
        <authorList>
            <person name="Probst A.J."/>
            <person name="Ladd B."/>
            <person name="Jarett J.K."/>
            <person name="Geller-Mcgrath D.E."/>
            <person name="Sieber C.M.K."/>
            <person name="Emerson J.B."/>
            <person name="Anantharaman K."/>
            <person name="Thomas B.C."/>
            <person name="Malmstrom R."/>
            <person name="Stieglmeier M."/>
            <person name="Klingl A."/>
            <person name="Woyke T."/>
            <person name="Ryan C.M."/>
            <person name="Banfield J.F."/>
        </authorList>
    </citation>
    <scope>NUCLEOTIDE SEQUENCE [LARGE SCALE GENOMIC DNA]</scope>
</reference>
<feature type="domain" description="Spore protein YkvP/CgeB glycosyl transferase-like" evidence="1">
    <location>
        <begin position="187"/>
        <end position="355"/>
    </location>
</feature>
<evidence type="ECO:0000259" key="1">
    <source>
        <dbReference type="Pfam" id="PF13524"/>
    </source>
</evidence>
<dbReference type="Proteomes" id="UP000230903">
    <property type="component" value="Unassembled WGS sequence"/>
</dbReference>
<evidence type="ECO:0000313" key="2">
    <source>
        <dbReference type="EMBL" id="PIR87690.1"/>
    </source>
</evidence>
<comment type="caution">
    <text evidence="2">The sequence shown here is derived from an EMBL/GenBank/DDBJ whole genome shotgun (WGS) entry which is preliminary data.</text>
</comment>
<sequence length="361" mass="42258">MKILYVGLKFDYGKPERGFSFEHYNFYESLVAMNGGEHEIVYFAFDEVMQAEGRDGMNKKLLEAVEQQRPDVGWFCIFQDEIDKETLLKVKEKIPTFNWFTDDHWRFDNFGKHYVPYFTFIGTTDSQAPAKYHSLGFNNEIKTQWAANHHAYKPTGIDPEKIGRREEGDFDYDVSFVGQPHGDRGEVVKKIRLTGVKVDCYGGGWPNGRVSQEKMLEIFSRSKINLNLTKSSEQISFKQLVKVFLRRRSDNKYTLYSPWMWLDNWRSLRNKKREQIKGRNFEVPAMGGLLLTGDADNLGDYYVDGKEIVIFHSVDELIEKAKYYLAHPQEREAIALAGYQRTLSEHTYEKRFNDIFKIMGF</sequence>
<dbReference type="AlphaFoldDB" id="A0A2H0UMR2"/>
<dbReference type="InterPro" id="IPR055259">
    <property type="entry name" value="YkvP/CgeB_Glyco_trans-like"/>
</dbReference>
<gene>
    <name evidence="2" type="ORF">COU10_03400</name>
</gene>
<name>A0A2H0UMR2_9BACT</name>
<protein>
    <recommendedName>
        <fullName evidence="1">Spore protein YkvP/CgeB glycosyl transferase-like domain-containing protein</fullName>
    </recommendedName>
</protein>
<accession>A0A2H0UMR2</accession>
<dbReference type="Pfam" id="PF13524">
    <property type="entry name" value="Glyco_trans_1_2"/>
    <property type="match status" value="1"/>
</dbReference>
<evidence type="ECO:0000313" key="3">
    <source>
        <dbReference type="Proteomes" id="UP000230903"/>
    </source>
</evidence>
<organism evidence="2 3">
    <name type="scientific">Candidatus Harrisonbacteria bacterium CG10_big_fil_rev_8_21_14_0_10_45_28</name>
    <dbReference type="NCBI Taxonomy" id="1974586"/>
    <lineage>
        <taxon>Bacteria</taxon>
        <taxon>Candidatus Harrisoniibacteriota</taxon>
    </lineage>
</organism>